<gene>
    <name evidence="1" type="ordered locus">BN6_28550</name>
</gene>
<dbReference type="PATRIC" id="fig|1179773.3.peg.2854"/>
<name>K0JZT9_SACES</name>
<evidence type="ECO:0000313" key="2">
    <source>
        <dbReference type="Proteomes" id="UP000006281"/>
    </source>
</evidence>
<dbReference type="EMBL" id="HE804045">
    <property type="protein sequence ID" value="CCH30164.1"/>
    <property type="molecule type" value="Genomic_DNA"/>
</dbReference>
<dbReference type="KEGG" id="sesp:BN6_28550"/>
<proteinExistence type="predicted"/>
<sequence length="401" mass="43758">MPYGEWVERSATDDSPEWMRGMRAYLPRPLASDFILPTETHRVQAMAEHTLGELNERTRGLPDHAMFELCTRLREVQSAAEMAGTSADFSESWMTSLLLTRAAEGVGEPEEVLLERAPMGRLLQAVEHGAQRLAGGGPFDAELLCEVGRKLAGGDPAEPGLRTGQSWLADRKGDQPRILTVPPGALLHSAFAQWSTWIDAPHSLPRVGKISLGHLHLALLDPHQGAGPYLTSIYDASAMVRAGLLRDQVLALSTWLDEHEQEYHAHIRAVVDGGPIEDWILFFAGAVRAQATEQLALIDKLNALRRSLVAQAKGSPTVQRVVSGLITAPVTSNRALETVYGMANRTATQVTRHLVQVGILEIVDGKSYNKVFVCQPVLDLYALQVPLAPESDRDAFAPPAD</sequence>
<evidence type="ECO:0008006" key="3">
    <source>
        <dbReference type="Google" id="ProtNLM"/>
    </source>
</evidence>
<dbReference type="AlphaFoldDB" id="K0JZT9"/>
<dbReference type="Proteomes" id="UP000006281">
    <property type="component" value="Chromosome"/>
</dbReference>
<protein>
    <recommendedName>
        <fullName evidence="3">Fido domain-containing protein</fullName>
    </recommendedName>
</protein>
<evidence type="ECO:0000313" key="1">
    <source>
        <dbReference type="EMBL" id="CCH30164.1"/>
    </source>
</evidence>
<dbReference type="eggNOG" id="COG3177">
    <property type="taxonomic scope" value="Bacteria"/>
</dbReference>
<dbReference type="STRING" id="1179773.BN6_28550"/>
<reference evidence="1 2" key="1">
    <citation type="journal article" date="2012" name="BMC Genomics">
        <title>Complete genome sequence of Saccharothrix espanaensis DSM 44229T and comparison to the other completely sequenced Pseudonocardiaceae.</title>
        <authorList>
            <person name="Strobel T."/>
            <person name="Al-Dilaimi A."/>
            <person name="Blom J."/>
            <person name="Gessner A."/>
            <person name="Kalinowski J."/>
            <person name="Luzhetska M."/>
            <person name="Puhler A."/>
            <person name="Szczepanowski R."/>
            <person name="Bechthold A."/>
            <person name="Ruckert C."/>
        </authorList>
    </citation>
    <scope>NUCLEOTIDE SEQUENCE [LARGE SCALE GENOMIC DNA]</scope>
    <source>
        <strain evidence="2">ATCC 51144 / DSM 44229 / JCM 9112 / NBRC 15066 / NRRL 15764</strain>
    </source>
</reference>
<dbReference type="HOGENOM" id="CLU_766452_0_0_11"/>
<accession>K0JZT9</accession>
<organism evidence="1 2">
    <name type="scientific">Saccharothrix espanaensis (strain ATCC 51144 / DSM 44229 / JCM 9112 / NBRC 15066 / NRRL 15764)</name>
    <dbReference type="NCBI Taxonomy" id="1179773"/>
    <lineage>
        <taxon>Bacteria</taxon>
        <taxon>Bacillati</taxon>
        <taxon>Actinomycetota</taxon>
        <taxon>Actinomycetes</taxon>
        <taxon>Pseudonocardiales</taxon>
        <taxon>Pseudonocardiaceae</taxon>
        <taxon>Saccharothrix</taxon>
    </lineage>
</organism>
<keyword evidence="2" id="KW-1185">Reference proteome</keyword>